<dbReference type="STRING" id="883161.HMPREF9306_00893"/>
<gene>
    <name evidence="1" type="ORF">HMPREF9306_00893</name>
</gene>
<name>S2W0Q9_9ACTN</name>
<dbReference type="Pfam" id="PF11343">
    <property type="entry name" value="DUF3145"/>
    <property type="match status" value="1"/>
</dbReference>
<dbReference type="Proteomes" id="UP000014417">
    <property type="component" value="Unassembled WGS sequence"/>
</dbReference>
<dbReference type="InterPro" id="IPR021491">
    <property type="entry name" value="DUF3145"/>
</dbReference>
<evidence type="ECO:0008006" key="3">
    <source>
        <dbReference type="Google" id="ProtNLM"/>
    </source>
</evidence>
<dbReference type="AlphaFoldDB" id="S2W0Q9"/>
<organism evidence="1 2">
    <name type="scientific">Propionimicrobium lymphophilum ACS-093-V-SCH5</name>
    <dbReference type="NCBI Taxonomy" id="883161"/>
    <lineage>
        <taxon>Bacteria</taxon>
        <taxon>Bacillati</taxon>
        <taxon>Actinomycetota</taxon>
        <taxon>Actinomycetes</taxon>
        <taxon>Propionibacteriales</taxon>
        <taxon>Propionibacteriaceae</taxon>
        <taxon>Propionimicrobium</taxon>
    </lineage>
</organism>
<evidence type="ECO:0000313" key="1">
    <source>
        <dbReference type="EMBL" id="EPD33353.1"/>
    </source>
</evidence>
<dbReference type="OrthoDB" id="3210860at2"/>
<reference evidence="1 2" key="1">
    <citation type="submission" date="2013-04" db="EMBL/GenBank/DDBJ databases">
        <title>The Genome Sequence of Propionimicrobium lymphophilum ACS-093-V-SCH5.</title>
        <authorList>
            <consortium name="The Broad Institute Genomics Platform"/>
            <person name="Earl A."/>
            <person name="Ward D."/>
            <person name="Feldgarden M."/>
            <person name="Gevers D."/>
            <person name="Saerens B."/>
            <person name="Vaneechoutte M."/>
            <person name="Walker B."/>
            <person name="Young S."/>
            <person name="Zeng Q."/>
            <person name="Gargeya S."/>
            <person name="Fitzgerald M."/>
            <person name="Haas B."/>
            <person name="Abouelleil A."/>
            <person name="Allen A.W."/>
            <person name="Alvarado L."/>
            <person name="Arachchi H.M."/>
            <person name="Berlin A.M."/>
            <person name="Chapman S.B."/>
            <person name="Gainer-Dewar J."/>
            <person name="Goldberg J."/>
            <person name="Griggs A."/>
            <person name="Gujja S."/>
            <person name="Hansen M."/>
            <person name="Howarth C."/>
            <person name="Imamovic A."/>
            <person name="Ireland A."/>
            <person name="Larimer J."/>
            <person name="McCowan C."/>
            <person name="Murphy C."/>
            <person name="Pearson M."/>
            <person name="Poon T.W."/>
            <person name="Priest M."/>
            <person name="Roberts A."/>
            <person name="Saif S."/>
            <person name="Shea T."/>
            <person name="Sisk P."/>
            <person name="Sykes S."/>
            <person name="Wortman J."/>
            <person name="Nusbaum C."/>
            <person name="Birren B."/>
        </authorList>
    </citation>
    <scope>NUCLEOTIDE SEQUENCE [LARGE SCALE GENOMIC DNA]</scope>
    <source>
        <strain evidence="1 2">ACS-093-V-SCH5</strain>
    </source>
</reference>
<dbReference type="HOGENOM" id="CLU_114867_0_0_11"/>
<dbReference type="RefSeq" id="WP_016455727.1">
    <property type="nucleotide sequence ID" value="NZ_KE150269.1"/>
</dbReference>
<protein>
    <recommendedName>
        <fullName evidence="3">DUF3145 domain-containing protein</fullName>
    </recommendedName>
</protein>
<comment type="caution">
    <text evidence="1">The sequence shown here is derived from an EMBL/GenBank/DDBJ whole genome shotgun (WGS) entry which is preliminary data.</text>
</comment>
<sequence>MNSGAIFIHSAPAALCPHIEWAIEAVLGHDVEIDWSSQPAEPRMSRAEISWTAAPGTSAGLASALRHCRKIRFEVTEDPVDGHGERYMFTPRLGMFHSLTMENGDIALGEQQLRALLDTAKDGELRHGLQDLLGEPWDDELEPFRYADDYTVRWLSAAV</sequence>
<dbReference type="PATRIC" id="fig|883161.3.peg.888"/>
<accession>S2W0Q9</accession>
<evidence type="ECO:0000313" key="2">
    <source>
        <dbReference type="Proteomes" id="UP000014417"/>
    </source>
</evidence>
<dbReference type="EMBL" id="AGZR01000005">
    <property type="protein sequence ID" value="EPD33353.1"/>
    <property type="molecule type" value="Genomic_DNA"/>
</dbReference>
<keyword evidence="2" id="KW-1185">Reference proteome</keyword>
<proteinExistence type="predicted"/>